<name>A0A246K6T1_9SPHN</name>
<evidence type="ECO:0000256" key="3">
    <source>
        <dbReference type="ARBA" id="ARBA00022737"/>
    </source>
</evidence>
<evidence type="ECO:0000313" key="6">
    <source>
        <dbReference type="Proteomes" id="UP000197097"/>
    </source>
</evidence>
<sequence>MGRHSFCGYDCEITTTDIGHFCSIANYVVIGGGRHPIEWVGTSPVFYEGRDSVVKKLSIFPRPDPQRTMVGSDVWIGYRAILMQGITIGHGAVIGAGAVVTRDVPPYAIVAGSPARFIRYRFDEPVREALLASRWWDRPDAVLEQCAEDIRDPQKFLERLEQCA</sequence>
<accession>A0A246K6T1</accession>
<organism evidence="5 6">
    <name type="scientific">Sphingopyxis witflariensis</name>
    <dbReference type="NCBI Taxonomy" id="173675"/>
    <lineage>
        <taxon>Bacteria</taxon>
        <taxon>Pseudomonadati</taxon>
        <taxon>Pseudomonadota</taxon>
        <taxon>Alphaproteobacteria</taxon>
        <taxon>Sphingomonadales</taxon>
        <taxon>Sphingomonadaceae</taxon>
        <taxon>Sphingopyxis</taxon>
    </lineage>
</organism>
<gene>
    <name evidence="5" type="ORF">CDQ91_02015</name>
</gene>
<dbReference type="InterPro" id="IPR011004">
    <property type="entry name" value="Trimer_LpxA-like_sf"/>
</dbReference>
<dbReference type="PROSITE" id="PS00101">
    <property type="entry name" value="HEXAPEP_TRANSFERASES"/>
    <property type="match status" value="1"/>
</dbReference>
<dbReference type="Pfam" id="PF00132">
    <property type="entry name" value="Hexapep"/>
    <property type="match status" value="1"/>
</dbReference>
<evidence type="ECO:0000313" key="5">
    <source>
        <dbReference type="EMBL" id="OWR01595.1"/>
    </source>
</evidence>
<dbReference type="AlphaFoldDB" id="A0A246K6T1"/>
<evidence type="ECO:0000256" key="1">
    <source>
        <dbReference type="ARBA" id="ARBA00007274"/>
    </source>
</evidence>
<evidence type="ECO:0000256" key="4">
    <source>
        <dbReference type="ARBA" id="ARBA00023315"/>
    </source>
</evidence>
<protein>
    <submittedName>
        <fullName evidence="5">Acetyltransferase</fullName>
    </submittedName>
</protein>
<dbReference type="InterPro" id="IPR001451">
    <property type="entry name" value="Hexapep"/>
</dbReference>
<comment type="caution">
    <text evidence="5">The sequence shown here is derived from an EMBL/GenBank/DDBJ whole genome shotgun (WGS) entry which is preliminary data.</text>
</comment>
<keyword evidence="6" id="KW-1185">Reference proteome</keyword>
<dbReference type="GO" id="GO:0016746">
    <property type="term" value="F:acyltransferase activity"/>
    <property type="evidence" value="ECO:0007669"/>
    <property type="project" value="UniProtKB-KW"/>
</dbReference>
<dbReference type="EMBL" id="NISJ01000001">
    <property type="protein sequence ID" value="OWR01595.1"/>
    <property type="molecule type" value="Genomic_DNA"/>
</dbReference>
<dbReference type="InterPro" id="IPR050179">
    <property type="entry name" value="Trans_hexapeptide_repeat"/>
</dbReference>
<dbReference type="InterPro" id="IPR018357">
    <property type="entry name" value="Hexapep_transf_CS"/>
</dbReference>
<dbReference type="SUPFAM" id="SSF51161">
    <property type="entry name" value="Trimeric LpxA-like enzymes"/>
    <property type="match status" value="1"/>
</dbReference>
<dbReference type="PANTHER" id="PTHR43300">
    <property type="entry name" value="ACETYLTRANSFERASE"/>
    <property type="match status" value="1"/>
</dbReference>
<reference evidence="5 6" key="1">
    <citation type="journal article" date="2002" name="Int. J. Syst. Evol. Microbiol.">
        <title>Sphingopyxis witflariensis sp. nov., isolated from activated sludge.</title>
        <authorList>
            <person name="Kampfer P."/>
            <person name="Witzenberger R."/>
            <person name="Denner E.B."/>
            <person name="Busse H.J."/>
            <person name="Neef A."/>
        </authorList>
    </citation>
    <scope>NUCLEOTIDE SEQUENCE [LARGE SCALE GENOMIC DNA]</scope>
    <source>
        <strain evidence="5 6">DSM 14551</strain>
    </source>
</reference>
<keyword evidence="2 5" id="KW-0808">Transferase</keyword>
<dbReference type="Gene3D" id="2.160.10.10">
    <property type="entry name" value="Hexapeptide repeat proteins"/>
    <property type="match status" value="1"/>
</dbReference>
<keyword evidence="4" id="KW-0012">Acyltransferase</keyword>
<evidence type="ECO:0000256" key="2">
    <source>
        <dbReference type="ARBA" id="ARBA00022679"/>
    </source>
</evidence>
<keyword evidence="3" id="KW-0677">Repeat</keyword>
<comment type="similarity">
    <text evidence="1">Belongs to the transferase hexapeptide repeat family.</text>
</comment>
<proteinExistence type="inferred from homology"/>
<dbReference type="Proteomes" id="UP000197097">
    <property type="component" value="Unassembled WGS sequence"/>
</dbReference>
<dbReference type="CDD" id="cd03349">
    <property type="entry name" value="LbH_XAT"/>
    <property type="match status" value="1"/>
</dbReference>
<dbReference type="PANTHER" id="PTHR43300:SF11">
    <property type="entry name" value="ACETYLTRANSFERASE RV3034C-RELATED"/>
    <property type="match status" value="1"/>
</dbReference>